<evidence type="ECO:0008006" key="6">
    <source>
        <dbReference type="Google" id="ProtNLM"/>
    </source>
</evidence>
<dbReference type="AlphaFoldDB" id="A0A538U5N1"/>
<gene>
    <name evidence="4" type="ORF">E6K81_10640</name>
</gene>
<dbReference type="Pfam" id="PF01968">
    <property type="entry name" value="Hydantoinase_A"/>
    <property type="match status" value="1"/>
</dbReference>
<feature type="compositionally biased region" description="Pro residues" evidence="1">
    <location>
        <begin position="167"/>
        <end position="176"/>
    </location>
</feature>
<sequence>VVALADARMEAALRRVSVERGHDPRGAALVAFGGAGGLHACALAAALGTPVVLSPRHAGVLSALGAMTGGSRRERSRTVLLDASHRERLEREWRRLETEVLAELARAPRRDALPRPVARALDRRRTAPRGALPPRARAPLRLRRARPRGRGGDARSPRLAPGRRPAAPAPAPPPDPAGRHDARAAPGTMVAHPRLGPRATSRRLRDARPGHRRRGRRHALDRPRLERPHAPDRHVGPEPEGTMTRLGRLDGVQLALYQALFASCAEEMGVTLMRTAHSPNIKERLDHSCALFDARGRLVAQAAHIPVHLGSMPRAVEAALALGPLAPGDVVLLNDPYAGGTHLPDLTLVSPVFLPGPRRRGRAVPDFIVASRAHHADIGGAAPGSMPLAREVYEEGLRLPPVFLARGGHVQRDVLALVLANVRTPDERRADLAAQLGAQATGERRLHDLARREAAGRGPGLARAAAALMDYAERRVRSALRGLPRGRYRFTDALDDDGLGLGPVPITVTLTLAGDRVRADFTGSAAQTPGPVNAVAAVTRAATYYAVRCVLGGDLPVNDGTFRPIAVVAPAGTVVNPRPPAAVAAGNVETSQRIVDVVLGAFARALPGRIPAASYGTMSNLLIGGTDPRTGQPFAYYETLGGGHGAGPGWDGERAMQAHMTNTRNTPVEALEHAYPLRVLATRIRRGSGGRGRWRGGEGIARVIALEAPARVTVISERRARGPYGLAGGGPGGRGVNLVRAPGPRGRVSRLPGKFQLDLAREAVITIASPGGGGFGRAQGARRVRPAPRGRRDAGAPGPARPRGARAG</sequence>
<organism evidence="4 5">
    <name type="scientific">Eiseniibacteriota bacterium</name>
    <dbReference type="NCBI Taxonomy" id="2212470"/>
    <lineage>
        <taxon>Bacteria</taxon>
        <taxon>Candidatus Eiseniibacteriota</taxon>
    </lineage>
</organism>
<evidence type="ECO:0000259" key="2">
    <source>
        <dbReference type="Pfam" id="PF01968"/>
    </source>
</evidence>
<feature type="compositionally biased region" description="Low complexity" evidence="1">
    <location>
        <begin position="128"/>
        <end position="137"/>
    </location>
</feature>
<dbReference type="Pfam" id="PF02538">
    <property type="entry name" value="Hydantoinase_B"/>
    <property type="match status" value="1"/>
</dbReference>
<feature type="non-terminal residue" evidence="4">
    <location>
        <position position="1"/>
    </location>
</feature>
<dbReference type="PANTHER" id="PTHR11365:SF23">
    <property type="entry name" value="HYPOTHETICAL 5-OXOPROLINASE (EUROFUNG)-RELATED"/>
    <property type="match status" value="1"/>
</dbReference>
<dbReference type="GO" id="GO:0006749">
    <property type="term" value="P:glutathione metabolic process"/>
    <property type="evidence" value="ECO:0007669"/>
    <property type="project" value="TreeGrafter"/>
</dbReference>
<accession>A0A538U5N1</accession>
<dbReference type="Proteomes" id="UP000319771">
    <property type="component" value="Unassembled WGS sequence"/>
</dbReference>
<feature type="region of interest" description="Disordered" evidence="1">
    <location>
        <begin position="771"/>
        <end position="808"/>
    </location>
</feature>
<evidence type="ECO:0000313" key="5">
    <source>
        <dbReference type="Proteomes" id="UP000319771"/>
    </source>
</evidence>
<evidence type="ECO:0000259" key="3">
    <source>
        <dbReference type="Pfam" id="PF02538"/>
    </source>
</evidence>
<feature type="domain" description="Hydantoinase B/oxoprolinase" evidence="3">
    <location>
        <begin position="250"/>
        <end position="777"/>
    </location>
</feature>
<proteinExistence type="predicted"/>
<feature type="compositionally biased region" description="Low complexity" evidence="1">
    <location>
        <begin position="795"/>
        <end position="808"/>
    </location>
</feature>
<feature type="domain" description="Hydantoinase A/oxoprolinase" evidence="2">
    <location>
        <begin position="2"/>
        <end position="68"/>
    </location>
</feature>
<reference evidence="4 5" key="1">
    <citation type="journal article" date="2019" name="Nat. Microbiol.">
        <title>Mediterranean grassland soil C-N compound turnover is dependent on rainfall and depth, and is mediated by genomically divergent microorganisms.</title>
        <authorList>
            <person name="Diamond S."/>
            <person name="Andeer P.F."/>
            <person name="Li Z."/>
            <person name="Crits-Christoph A."/>
            <person name="Burstein D."/>
            <person name="Anantharaman K."/>
            <person name="Lane K.R."/>
            <person name="Thomas B.C."/>
            <person name="Pan C."/>
            <person name="Northen T.R."/>
            <person name="Banfield J.F."/>
        </authorList>
    </citation>
    <scope>NUCLEOTIDE SEQUENCE [LARGE SCALE GENOMIC DNA]</scope>
    <source>
        <strain evidence="4">WS_11</strain>
    </source>
</reference>
<dbReference type="GO" id="GO:0005829">
    <property type="term" value="C:cytosol"/>
    <property type="evidence" value="ECO:0007669"/>
    <property type="project" value="TreeGrafter"/>
</dbReference>
<dbReference type="InterPro" id="IPR045079">
    <property type="entry name" value="Oxoprolinase-like"/>
</dbReference>
<protein>
    <recommendedName>
        <fullName evidence="6">Hydantoinase B/oxoprolinase family protein</fullName>
    </recommendedName>
</protein>
<feature type="compositionally biased region" description="Basic and acidic residues" evidence="1">
    <location>
        <begin position="218"/>
        <end position="237"/>
    </location>
</feature>
<dbReference type="InterPro" id="IPR003692">
    <property type="entry name" value="Hydantoinase_B"/>
</dbReference>
<feature type="compositionally biased region" description="Basic residues" evidence="1">
    <location>
        <begin position="138"/>
        <end position="149"/>
    </location>
</feature>
<dbReference type="InterPro" id="IPR002821">
    <property type="entry name" value="Hydantoinase_A"/>
</dbReference>
<dbReference type="EMBL" id="VBPB01000179">
    <property type="protein sequence ID" value="TMQ71202.1"/>
    <property type="molecule type" value="Genomic_DNA"/>
</dbReference>
<feature type="region of interest" description="Disordered" evidence="1">
    <location>
        <begin position="115"/>
        <end position="244"/>
    </location>
</feature>
<comment type="caution">
    <text evidence="4">The sequence shown here is derived from an EMBL/GenBank/DDBJ whole genome shotgun (WGS) entry which is preliminary data.</text>
</comment>
<feature type="compositionally biased region" description="Basic residues" evidence="1">
    <location>
        <begin position="780"/>
        <end position="789"/>
    </location>
</feature>
<dbReference type="GO" id="GO:0017168">
    <property type="term" value="F:5-oxoprolinase (ATP-hydrolyzing) activity"/>
    <property type="evidence" value="ECO:0007669"/>
    <property type="project" value="TreeGrafter"/>
</dbReference>
<evidence type="ECO:0000313" key="4">
    <source>
        <dbReference type="EMBL" id="TMQ71202.1"/>
    </source>
</evidence>
<feature type="compositionally biased region" description="Low complexity" evidence="1">
    <location>
        <begin position="157"/>
        <end position="166"/>
    </location>
</feature>
<name>A0A538U5N1_UNCEI</name>
<evidence type="ECO:0000256" key="1">
    <source>
        <dbReference type="SAM" id="MobiDB-lite"/>
    </source>
</evidence>
<dbReference type="PANTHER" id="PTHR11365">
    <property type="entry name" value="5-OXOPROLINASE RELATED"/>
    <property type="match status" value="1"/>
</dbReference>